<keyword evidence="3" id="KW-1185">Reference proteome</keyword>
<feature type="domain" description="Aminoglycoside phosphotransferase" evidence="1">
    <location>
        <begin position="49"/>
        <end position="269"/>
    </location>
</feature>
<evidence type="ECO:0000313" key="2">
    <source>
        <dbReference type="EMBL" id="MBB4675966.1"/>
    </source>
</evidence>
<dbReference type="EMBL" id="JACHMH010000001">
    <property type="protein sequence ID" value="MBB4675966.1"/>
    <property type="molecule type" value="Genomic_DNA"/>
</dbReference>
<dbReference type="RefSeq" id="WP_185001852.1">
    <property type="nucleotide sequence ID" value="NZ_BAAAUI010000021.1"/>
</dbReference>
<comment type="caution">
    <text evidence="2">The sequence shown here is derived from an EMBL/GenBank/DDBJ whole genome shotgun (WGS) entry which is preliminary data.</text>
</comment>
<sequence length="350" mass="38154">MTQKLDTRTRIDADWIRAALTRGWGPEWARVPLNPLTDWQGRATGDSWLVHARSHPHVLKIRLDPAEQVAPAMYPLRQKVMAHCRRHGVPAPNPVPAADGGTVSWRDDLACELTPMLKGAVPNHAGQDQIVAVVRAGLRLRASLDEIPAHLVTALAATSRVESADWRLAVEEARTTLLPVAAHRTDDWGRACAAMLRGVVAAEGLMAAIRPRQVSAVVHGSLCAKQFVLSGGRDPQVLGLLDFGALHAGDPLLDLAALADTAARVRVGETAQRRALAQFLDCAVRNNLLAEGQEQLLMPLLLTRTVPPLIEVIREVLLDGRRGPGLVEQFDLYDPMHKTHVHRLLTGPGW</sequence>
<keyword evidence="2" id="KW-0418">Kinase</keyword>
<dbReference type="GO" id="GO:0016301">
    <property type="term" value="F:kinase activity"/>
    <property type="evidence" value="ECO:0007669"/>
    <property type="project" value="UniProtKB-KW"/>
</dbReference>
<dbReference type="Pfam" id="PF01636">
    <property type="entry name" value="APH"/>
    <property type="match status" value="1"/>
</dbReference>
<dbReference type="SUPFAM" id="SSF56112">
    <property type="entry name" value="Protein kinase-like (PK-like)"/>
    <property type="match status" value="1"/>
</dbReference>
<name>A0A7W7FRG5_9PSEU</name>
<reference evidence="2 3" key="1">
    <citation type="submission" date="2020-08" db="EMBL/GenBank/DDBJ databases">
        <title>Sequencing the genomes of 1000 actinobacteria strains.</title>
        <authorList>
            <person name="Klenk H.-P."/>
        </authorList>
    </citation>
    <scope>NUCLEOTIDE SEQUENCE [LARGE SCALE GENOMIC DNA]</scope>
    <source>
        <strain evidence="2 3">DSM 44230</strain>
    </source>
</reference>
<dbReference type="Gene3D" id="3.90.1200.10">
    <property type="match status" value="1"/>
</dbReference>
<dbReference type="AlphaFoldDB" id="A0A7W7FRG5"/>
<organism evidence="2 3">
    <name type="scientific">Crossiella cryophila</name>
    <dbReference type="NCBI Taxonomy" id="43355"/>
    <lineage>
        <taxon>Bacteria</taxon>
        <taxon>Bacillati</taxon>
        <taxon>Actinomycetota</taxon>
        <taxon>Actinomycetes</taxon>
        <taxon>Pseudonocardiales</taxon>
        <taxon>Pseudonocardiaceae</taxon>
        <taxon>Crossiella</taxon>
    </lineage>
</organism>
<proteinExistence type="predicted"/>
<keyword evidence="2" id="KW-0808">Transferase</keyword>
<accession>A0A7W7FRG5</accession>
<evidence type="ECO:0000313" key="3">
    <source>
        <dbReference type="Proteomes" id="UP000533598"/>
    </source>
</evidence>
<dbReference type="InterPro" id="IPR002575">
    <property type="entry name" value="Aminoglycoside_PTrfase"/>
</dbReference>
<dbReference type="Proteomes" id="UP000533598">
    <property type="component" value="Unassembled WGS sequence"/>
</dbReference>
<protein>
    <submittedName>
        <fullName evidence="2">Ser/Thr protein kinase RdoA (MazF antagonist)</fullName>
    </submittedName>
</protein>
<evidence type="ECO:0000259" key="1">
    <source>
        <dbReference type="Pfam" id="PF01636"/>
    </source>
</evidence>
<dbReference type="InterPro" id="IPR011009">
    <property type="entry name" value="Kinase-like_dom_sf"/>
</dbReference>
<gene>
    <name evidence="2" type="ORF">HNR67_002084</name>
</gene>